<feature type="transmembrane region" description="Helical" evidence="2">
    <location>
        <begin position="50"/>
        <end position="69"/>
    </location>
</feature>
<keyword evidence="4" id="KW-1185">Reference proteome</keyword>
<proteinExistence type="predicted"/>
<gene>
    <name evidence="3" type="ORF">B0T17DRAFT_613328</name>
</gene>
<evidence type="ECO:0000313" key="4">
    <source>
        <dbReference type="Proteomes" id="UP001174934"/>
    </source>
</evidence>
<dbReference type="EMBL" id="JAULSR010000001">
    <property type="protein sequence ID" value="KAK0636619.1"/>
    <property type="molecule type" value="Genomic_DNA"/>
</dbReference>
<keyword evidence="2" id="KW-1133">Transmembrane helix</keyword>
<evidence type="ECO:0000256" key="2">
    <source>
        <dbReference type="SAM" id="Phobius"/>
    </source>
</evidence>
<organism evidence="3 4">
    <name type="scientific">Bombardia bombarda</name>
    <dbReference type="NCBI Taxonomy" id="252184"/>
    <lineage>
        <taxon>Eukaryota</taxon>
        <taxon>Fungi</taxon>
        <taxon>Dikarya</taxon>
        <taxon>Ascomycota</taxon>
        <taxon>Pezizomycotina</taxon>
        <taxon>Sordariomycetes</taxon>
        <taxon>Sordariomycetidae</taxon>
        <taxon>Sordariales</taxon>
        <taxon>Lasiosphaeriaceae</taxon>
        <taxon>Bombardia</taxon>
    </lineage>
</organism>
<feature type="transmembrane region" description="Helical" evidence="2">
    <location>
        <begin position="230"/>
        <end position="252"/>
    </location>
</feature>
<reference evidence="3" key="1">
    <citation type="submission" date="2023-06" db="EMBL/GenBank/DDBJ databases">
        <title>Genome-scale phylogeny and comparative genomics of the fungal order Sordariales.</title>
        <authorList>
            <consortium name="Lawrence Berkeley National Laboratory"/>
            <person name="Hensen N."/>
            <person name="Bonometti L."/>
            <person name="Westerberg I."/>
            <person name="Brannstrom I.O."/>
            <person name="Guillou S."/>
            <person name="Cros-Aarteil S."/>
            <person name="Calhoun S."/>
            <person name="Haridas S."/>
            <person name="Kuo A."/>
            <person name="Mondo S."/>
            <person name="Pangilinan J."/>
            <person name="Riley R."/>
            <person name="LaButti K."/>
            <person name="Andreopoulos B."/>
            <person name="Lipzen A."/>
            <person name="Chen C."/>
            <person name="Yanf M."/>
            <person name="Daum C."/>
            <person name="Ng V."/>
            <person name="Clum A."/>
            <person name="Steindorff A."/>
            <person name="Ohm R."/>
            <person name="Martin F."/>
            <person name="Silar P."/>
            <person name="Natvig D."/>
            <person name="Lalanne C."/>
            <person name="Gautier V."/>
            <person name="Ament-velasquez S.L."/>
            <person name="Kruys A."/>
            <person name="Hutchinson M.I."/>
            <person name="Powell A.J."/>
            <person name="Barry K."/>
            <person name="Miller A.N."/>
            <person name="Grigoriev I.V."/>
            <person name="Debuchy R."/>
            <person name="Gladieux P."/>
            <person name="Thoren M.H."/>
            <person name="Johannesson H."/>
        </authorList>
    </citation>
    <scope>NUCLEOTIDE SEQUENCE</scope>
    <source>
        <strain evidence="3">SMH3391-2</strain>
    </source>
</reference>
<feature type="region of interest" description="Disordered" evidence="1">
    <location>
        <begin position="113"/>
        <end position="139"/>
    </location>
</feature>
<feature type="compositionally biased region" description="Gly residues" evidence="1">
    <location>
        <begin position="125"/>
        <end position="135"/>
    </location>
</feature>
<keyword evidence="2" id="KW-0812">Transmembrane</keyword>
<accession>A0AA40CGN7</accession>
<name>A0AA40CGN7_9PEZI</name>
<sequence length="263" mass="26724">MSNSPANGAVSGPESNFQTLNPTTPGHHQNRLPSLHSLLKPFFTSSNRKLPALLMLATTQYLALFLLLASSSTIPQAAAAMLPAATTNNNNHTNANITHPQPQPQLQNLHHNPRFAPPTPQGLSASGGDGGGGAPGTPCPFEGQWDCQTSSWQRCASGLWSAVVPCAQGTQCLPAGLTYDMKVAYSNGGGAGGGAPGGYGAGAGGGGNTGEGYGYWSYAGMSRVGMGREAMGLVVAMAGGVVIIVFGSLTIAPGAATDCREEK</sequence>
<keyword evidence="2" id="KW-0472">Membrane</keyword>
<feature type="compositionally biased region" description="Polar residues" evidence="1">
    <location>
        <begin position="13"/>
        <end position="27"/>
    </location>
</feature>
<protein>
    <submittedName>
        <fullName evidence="3">Uncharacterized protein</fullName>
    </submittedName>
</protein>
<feature type="region of interest" description="Disordered" evidence="1">
    <location>
        <begin position="1"/>
        <end position="32"/>
    </location>
</feature>
<dbReference type="Proteomes" id="UP001174934">
    <property type="component" value="Unassembled WGS sequence"/>
</dbReference>
<evidence type="ECO:0000313" key="3">
    <source>
        <dbReference type="EMBL" id="KAK0636619.1"/>
    </source>
</evidence>
<comment type="caution">
    <text evidence="3">The sequence shown here is derived from an EMBL/GenBank/DDBJ whole genome shotgun (WGS) entry which is preliminary data.</text>
</comment>
<evidence type="ECO:0000256" key="1">
    <source>
        <dbReference type="SAM" id="MobiDB-lite"/>
    </source>
</evidence>
<dbReference type="AlphaFoldDB" id="A0AA40CGN7"/>